<dbReference type="Proteomes" id="UP000319383">
    <property type="component" value="Chromosome"/>
</dbReference>
<proteinExistence type="predicted"/>
<reference evidence="1 2" key="1">
    <citation type="submission" date="2019-02" db="EMBL/GenBank/DDBJ databases">
        <title>Deep-cultivation of Planctomycetes and their phenomic and genomic characterization uncovers novel biology.</title>
        <authorList>
            <person name="Wiegand S."/>
            <person name="Jogler M."/>
            <person name="Boedeker C."/>
            <person name="Pinto D."/>
            <person name="Vollmers J."/>
            <person name="Rivas-Marin E."/>
            <person name="Kohn T."/>
            <person name="Peeters S.H."/>
            <person name="Heuer A."/>
            <person name="Rast P."/>
            <person name="Oberbeckmann S."/>
            <person name="Bunk B."/>
            <person name="Jeske O."/>
            <person name="Meyerdierks A."/>
            <person name="Storesund J.E."/>
            <person name="Kallscheuer N."/>
            <person name="Luecker S."/>
            <person name="Lage O.M."/>
            <person name="Pohl T."/>
            <person name="Merkel B.J."/>
            <person name="Hornburger P."/>
            <person name="Mueller R.-W."/>
            <person name="Bruemmer F."/>
            <person name="Labrenz M."/>
            <person name="Spormann A.M."/>
            <person name="Op den Camp H."/>
            <person name="Overmann J."/>
            <person name="Amann R."/>
            <person name="Jetten M.S.M."/>
            <person name="Mascher T."/>
            <person name="Medema M.H."/>
            <person name="Devos D.P."/>
            <person name="Kaster A.-K."/>
            <person name="Ovreas L."/>
            <person name="Rohde M."/>
            <person name="Galperin M.Y."/>
            <person name="Jogler C."/>
        </authorList>
    </citation>
    <scope>NUCLEOTIDE SEQUENCE [LARGE SCALE GENOMIC DNA]</scope>
    <source>
        <strain evidence="1 2">Mal52</strain>
    </source>
</reference>
<dbReference type="AlphaFoldDB" id="A0A517ZHS9"/>
<name>A0A517ZHS9_9PLAN</name>
<evidence type="ECO:0000313" key="1">
    <source>
        <dbReference type="EMBL" id="QDU42038.1"/>
    </source>
</evidence>
<sequence>MPGFATAVFFSLLCGQFLFRNVWNVLFREENQPYYIERCVVTHPTVQAARW</sequence>
<organism evidence="1 2">
    <name type="scientific">Symmachiella dynata</name>
    <dbReference type="NCBI Taxonomy" id="2527995"/>
    <lineage>
        <taxon>Bacteria</taxon>
        <taxon>Pseudomonadati</taxon>
        <taxon>Planctomycetota</taxon>
        <taxon>Planctomycetia</taxon>
        <taxon>Planctomycetales</taxon>
        <taxon>Planctomycetaceae</taxon>
        <taxon>Symmachiella</taxon>
    </lineage>
</organism>
<dbReference type="KEGG" id="sdyn:Mal52_04930"/>
<gene>
    <name evidence="1" type="ORF">Mal52_04930</name>
</gene>
<protein>
    <submittedName>
        <fullName evidence="1">Uncharacterized protein</fullName>
    </submittedName>
</protein>
<dbReference type="EMBL" id="CP036276">
    <property type="protein sequence ID" value="QDU42038.1"/>
    <property type="molecule type" value="Genomic_DNA"/>
</dbReference>
<keyword evidence="2" id="KW-1185">Reference proteome</keyword>
<evidence type="ECO:0000313" key="2">
    <source>
        <dbReference type="Proteomes" id="UP000319383"/>
    </source>
</evidence>
<accession>A0A517ZHS9</accession>